<keyword evidence="4" id="KW-0788">Thiol protease</keyword>
<evidence type="ECO:0000256" key="2">
    <source>
        <dbReference type="ARBA" id="ARBA00022670"/>
    </source>
</evidence>
<gene>
    <name evidence="5" type="ORF">SEMRO_626_G177740.1</name>
</gene>
<dbReference type="InterPro" id="IPR036440">
    <property type="entry name" value="Peptidase_C15-like_sf"/>
</dbReference>
<sequence length="269" mass="30179">MNQDNNNTDSPGDNGRECRFVVTGFGPFQGVPKNPTSFIVETLLDFLTQNGDPELETLASNTTATVLEVSAVAVQQFLDGLSEKDLPSESITTILLHLGVNYCGKAFQLEECAYNDASFRVPDERGYQPQKQCISKDLPWNHALSTPLDISTVCSRLWKLYPGSEERQLLPLAKDKHPTDICIIPSSDPGRFVCNYTYCYSLDKFCRPQQQQPPTDPKEDVKKEHSVPPNKFASLFLHVPPVTVVPQEEQLKFVVNLMKVIRQEMMARG</sequence>
<comment type="caution">
    <text evidence="5">The sequence shown here is derived from an EMBL/GenBank/DDBJ whole genome shotgun (WGS) entry which is preliminary data.</text>
</comment>
<name>A0A9N8E3P5_9STRA</name>
<keyword evidence="6" id="KW-1185">Reference proteome</keyword>
<dbReference type="AlphaFoldDB" id="A0A9N8E3P5"/>
<keyword evidence="2" id="KW-0645">Protease</keyword>
<dbReference type="GO" id="GO:0008234">
    <property type="term" value="F:cysteine-type peptidase activity"/>
    <property type="evidence" value="ECO:0007669"/>
    <property type="project" value="UniProtKB-KW"/>
</dbReference>
<accession>A0A9N8E3P5</accession>
<dbReference type="GO" id="GO:0006508">
    <property type="term" value="P:proteolysis"/>
    <property type="evidence" value="ECO:0007669"/>
    <property type="project" value="UniProtKB-KW"/>
</dbReference>
<dbReference type="InterPro" id="IPR016125">
    <property type="entry name" value="Peptidase_C15-like"/>
</dbReference>
<dbReference type="PANTHER" id="PTHR23402">
    <property type="entry name" value="PROTEASE FAMILY C15 PYROGLUTAMYL-PEPTIDASE I-RELATED"/>
    <property type="match status" value="1"/>
</dbReference>
<dbReference type="Proteomes" id="UP001153069">
    <property type="component" value="Unassembled WGS sequence"/>
</dbReference>
<proteinExistence type="inferred from homology"/>
<reference evidence="5" key="1">
    <citation type="submission" date="2020-06" db="EMBL/GenBank/DDBJ databases">
        <authorList>
            <consortium name="Plant Systems Biology data submission"/>
        </authorList>
    </citation>
    <scope>NUCLEOTIDE SEQUENCE</scope>
    <source>
        <strain evidence="5">D6</strain>
    </source>
</reference>
<evidence type="ECO:0000313" key="5">
    <source>
        <dbReference type="EMBL" id="CAB9514011.1"/>
    </source>
</evidence>
<dbReference type="PANTHER" id="PTHR23402:SF1">
    <property type="entry name" value="PYROGLUTAMYL-PEPTIDASE I"/>
    <property type="match status" value="1"/>
</dbReference>
<dbReference type="OrthoDB" id="407146at2759"/>
<dbReference type="Gene3D" id="3.40.630.20">
    <property type="entry name" value="Peptidase C15, pyroglutamyl peptidase I-like"/>
    <property type="match status" value="1"/>
</dbReference>
<organism evidence="5 6">
    <name type="scientific">Seminavis robusta</name>
    <dbReference type="NCBI Taxonomy" id="568900"/>
    <lineage>
        <taxon>Eukaryota</taxon>
        <taxon>Sar</taxon>
        <taxon>Stramenopiles</taxon>
        <taxon>Ochrophyta</taxon>
        <taxon>Bacillariophyta</taxon>
        <taxon>Bacillariophyceae</taxon>
        <taxon>Bacillariophycidae</taxon>
        <taxon>Naviculales</taxon>
        <taxon>Naviculaceae</taxon>
        <taxon>Seminavis</taxon>
    </lineage>
</organism>
<evidence type="ECO:0000256" key="3">
    <source>
        <dbReference type="ARBA" id="ARBA00022801"/>
    </source>
</evidence>
<evidence type="ECO:0000256" key="1">
    <source>
        <dbReference type="ARBA" id="ARBA00006641"/>
    </source>
</evidence>
<evidence type="ECO:0000313" key="6">
    <source>
        <dbReference type="Proteomes" id="UP001153069"/>
    </source>
</evidence>
<dbReference type="FunFam" id="3.40.630.20:FF:000003">
    <property type="entry name" value="Pyrrolidone-carboxylate peptidase isoform A"/>
    <property type="match status" value="1"/>
</dbReference>
<dbReference type="SUPFAM" id="SSF53182">
    <property type="entry name" value="Pyrrolidone carboxyl peptidase (pyroglutamate aminopeptidase)"/>
    <property type="match status" value="1"/>
</dbReference>
<keyword evidence="3" id="KW-0378">Hydrolase</keyword>
<comment type="similarity">
    <text evidence="1">Belongs to the peptidase C15 family.</text>
</comment>
<dbReference type="EMBL" id="CAICTM010000625">
    <property type="protein sequence ID" value="CAB9514011.1"/>
    <property type="molecule type" value="Genomic_DNA"/>
</dbReference>
<evidence type="ECO:0000256" key="4">
    <source>
        <dbReference type="ARBA" id="ARBA00022807"/>
    </source>
</evidence>
<protein>
    <submittedName>
        <fullName evidence="5">Pyroglutamyl-peptidase</fullName>
    </submittedName>
</protein>